<dbReference type="PROSITE" id="PS51819">
    <property type="entry name" value="VOC"/>
    <property type="match status" value="1"/>
</dbReference>
<keyword evidence="2" id="KW-0560">Oxidoreductase</keyword>
<evidence type="ECO:0000313" key="3">
    <source>
        <dbReference type="Proteomes" id="UP001250214"/>
    </source>
</evidence>
<dbReference type="Gene3D" id="3.10.180.10">
    <property type="entry name" value="2,3-Dihydroxybiphenyl 1,2-Dioxygenase, domain 1"/>
    <property type="match status" value="1"/>
</dbReference>
<name>A0ABU2H146_9ACTN</name>
<keyword evidence="3" id="KW-1185">Reference proteome</keyword>
<sequence length="133" mass="14714">MERKLFVNLPVSKLDRAVSFFTALGFEFNPDFTYENATCMLVGKDAFVMLLVRDFFATFTDRPVADPATSTAAIIAISAESRDGVDQLVDTALAQGASAGATQDHGFMYSRAFYDLDGHHWEVLWMDESQISA</sequence>
<dbReference type="EMBL" id="JAVLVT010000001">
    <property type="protein sequence ID" value="MDS1269026.1"/>
    <property type="molecule type" value="Genomic_DNA"/>
</dbReference>
<dbReference type="PANTHER" id="PTHR36503:SF2">
    <property type="entry name" value="BLR2408 PROTEIN"/>
    <property type="match status" value="1"/>
</dbReference>
<dbReference type="Pfam" id="PF22677">
    <property type="entry name" value="Ble-like_N"/>
    <property type="match status" value="1"/>
</dbReference>
<protein>
    <submittedName>
        <fullName evidence="2">Glyoxalase/bleomycin resistance/extradiol dioxygenase family protein</fullName>
    </submittedName>
</protein>
<keyword evidence="2" id="KW-0223">Dioxygenase</keyword>
<dbReference type="RefSeq" id="WP_310910543.1">
    <property type="nucleotide sequence ID" value="NZ_JAVLVT010000001.1"/>
</dbReference>
<dbReference type="Proteomes" id="UP001250214">
    <property type="component" value="Unassembled WGS sequence"/>
</dbReference>
<gene>
    <name evidence="2" type="ORF">RIF23_01815</name>
</gene>
<dbReference type="InterPro" id="IPR029068">
    <property type="entry name" value="Glyas_Bleomycin-R_OHBP_Dase"/>
</dbReference>
<proteinExistence type="predicted"/>
<dbReference type="InterPro" id="IPR037523">
    <property type="entry name" value="VOC_core"/>
</dbReference>
<feature type="domain" description="VOC" evidence="1">
    <location>
        <begin position="3"/>
        <end position="126"/>
    </location>
</feature>
<organism evidence="2 3">
    <name type="scientific">Lipingzhangella rawalii</name>
    <dbReference type="NCBI Taxonomy" id="2055835"/>
    <lineage>
        <taxon>Bacteria</taxon>
        <taxon>Bacillati</taxon>
        <taxon>Actinomycetota</taxon>
        <taxon>Actinomycetes</taxon>
        <taxon>Streptosporangiales</taxon>
        <taxon>Nocardiopsidaceae</taxon>
        <taxon>Lipingzhangella</taxon>
    </lineage>
</organism>
<dbReference type="InterPro" id="IPR053863">
    <property type="entry name" value="Glyoxy/Ble-like_N"/>
</dbReference>
<accession>A0ABU2H146</accession>
<dbReference type="GO" id="GO:0051213">
    <property type="term" value="F:dioxygenase activity"/>
    <property type="evidence" value="ECO:0007669"/>
    <property type="project" value="UniProtKB-KW"/>
</dbReference>
<comment type="caution">
    <text evidence="2">The sequence shown here is derived from an EMBL/GenBank/DDBJ whole genome shotgun (WGS) entry which is preliminary data.</text>
</comment>
<dbReference type="PANTHER" id="PTHR36503">
    <property type="entry name" value="BLR2520 PROTEIN"/>
    <property type="match status" value="1"/>
</dbReference>
<reference evidence="3" key="1">
    <citation type="submission" date="2023-07" db="EMBL/GenBank/DDBJ databases">
        <title>Novel species in the genus Lipingzhangella isolated from Sambhar Salt Lake.</title>
        <authorList>
            <person name="Jiya N."/>
            <person name="Kajale S."/>
            <person name="Sharma A."/>
        </authorList>
    </citation>
    <scope>NUCLEOTIDE SEQUENCE [LARGE SCALE GENOMIC DNA]</scope>
    <source>
        <strain evidence="3">LS1_29</strain>
    </source>
</reference>
<dbReference type="SUPFAM" id="SSF54593">
    <property type="entry name" value="Glyoxalase/Bleomycin resistance protein/Dihydroxybiphenyl dioxygenase"/>
    <property type="match status" value="1"/>
</dbReference>
<evidence type="ECO:0000313" key="2">
    <source>
        <dbReference type="EMBL" id="MDS1269026.1"/>
    </source>
</evidence>
<evidence type="ECO:0000259" key="1">
    <source>
        <dbReference type="PROSITE" id="PS51819"/>
    </source>
</evidence>